<accession>A0A7K2J062</accession>
<dbReference type="InterPro" id="IPR005624">
    <property type="entry name" value="PduO/GlcC-like"/>
</dbReference>
<organism evidence="1 2">
    <name type="scientific">Nocardiopsis alba</name>
    <dbReference type="NCBI Taxonomy" id="53437"/>
    <lineage>
        <taxon>Bacteria</taxon>
        <taxon>Bacillati</taxon>
        <taxon>Actinomycetota</taxon>
        <taxon>Actinomycetes</taxon>
        <taxon>Streptosporangiales</taxon>
        <taxon>Nocardiopsidaceae</taxon>
        <taxon>Nocardiopsis</taxon>
    </lineage>
</organism>
<name>A0A7K2J062_9ACTN</name>
<dbReference type="Proteomes" id="UP000467124">
    <property type="component" value="Unassembled WGS sequence"/>
</dbReference>
<gene>
    <name evidence="1" type="ORF">GTW20_25070</name>
</gene>
<dbReference type="AlphaFoldDB" id="A0A7K2J062"/>
<comment type="caution">
    <text evidence="1">The sequence shown here is derived from an EMBL/GenBank/DDBJ whole genome shotgun (WGS) entry which is preliminary data.</text>
</comment>
<protein>
    <submittedName>
        <fullName evidence="1">Heme-binding protein</fullName>
    </submittedName>
</protein>
<reference evidence="1 2" key="1">
    <citation type="journal article" date="2019" name="Nat. Commun.">
        <title>The antimicrobial potential of Streptomyces from insect microbiomes.</title>
        <authorList>
            <person name="Chevrette M.G."/>
            <person name="Carlson C.M."/>
            <person name="Ortega H.E."/>
            <person name="Thomas C."/>
            <person name="Ananiev G.E."/>
            <person name="Barns K.J."/>
            <person name="Book A.J."/>
            <person name="Cagnazzo J."/>
            <person name="Carlos C."/>
            <person name="Flanigan W."/>
            <person name="Grubbs K.J."/>
            <person name="Horn H.A."/>
            <person name="Hoffmann F.M."/>
            <person name="Klassen J.L."/>
            <person name="Knack J.J."/>
            <person name="Lewin G.R."/>
            <person name="McDonald B.R."/>
            <person name="Muller L."/>
            <person name="Melo W.G.P."/>
            <person name="Pinto-Tomas A.A."/>
            <person name="Schmitz A."/>
            <person name="Wendt-Pienkowski E."/>
            <person name="Wildman S."/>
            <person name="Zhao M."/>
            <person name="Zhang F."/>
            <person name="Bugni T.S."/>
            <person name="Andes D.R."/>
            <person name="Pupo M.T."/>
            <person name="Currie C.R."/>
        </authorList>
    </citation>
    <scope>NUCLEOTIDE SEQUENCE [LARGE SCALE GENOMIC DNA]</scope>
    <source>
        <strain evidence="1 2">SID5840</strain>
    </source>
</reference>
<dbReference type="EMBL" id="WWHY01000001">
    <property type="protein sequence ID" value="MYR35444.1"/>
    <property type="molecule type" value="Genomic_DNA"/>
</dbReference>
<proteinExistence type="predicted"/>
<dbReference type="InterPro" id="IPR052517">
    <property type="entry name" value="GlcG_carb_metab_protein"/>
</dbReference>
<dbReference type="Pfam" id="PF03928">
    <property type="entry name" value="HbpS-like"/>
    <property type="match status" value="1"/>
</dbReference>
<evidence type="ECO:0000313" key="2">
    <source>
        <dbReference type="Proteomes" id="UP000467124"/>
    </source>
</evidence>
<dbReference type="Gene3D" id="3.30.450.150">
    <property type="entry name" value="Haem-degrading domain"/>
    <property type="match status" value="1"/>
</dbReference>
<evidence type="ECO:0000313" key="1">
    <source>
        <dbReference type="EMBL" id="MYR35444.1"/>
    </source>
</evidence>
<dbReference type="InterPro" id="IPR038084">
    <property type="entry name" value="PduO/GlcC-like_sf"/>
</dbReference>
<dbReference type="PANTHER" id="PTHR34309">
    <property type="entry name" value="SLR1406 PROTEIN"/>
    <property type="match status" value="1"/>
</dbReference>
<dbReference type="RefSeq" id="WP_161112073.1">
    <property type="nucleotide sequence ID" value="NZ_JBEYGU010000010.1"/>
</dbReference>
<dbReference type="SUPFAM" id="SSF143744">
    <property type="entry name" value="GlcG-like"/>
    <property type="match status" value="1"/>
</dbReference>
<sequence length="191" mass="18861">MLKPATAARIAGGAVGLAVLGGLATIAMPEGLPGAPAAAAASEGYDRTVSPDAVAQQEVLKADAILAAAEAGLNAAHEKGQQVTIAIVDRSGSTRLVLKTENAGPQTQESAERKAFTAVSFGQPTSALTEGASGDEPNLSDIPGTLFLAGGVPVISNGTPIAGIGVGGAPDGAIDEEIARAALHALETYRD</sequence>
<dbReference type="PANTHER" id="PTHR34309:SF1">
    <property type="entry name" value="PROTEIN GLCG"/>
    <property type="match status" value="1"/>
</dbReference>